<dbReference type="Gene3D" id="3.80.10.10">
    <property type="entry name" value="Ribonuclease Inhibitor"/>
    <property type="match status" value="1"/>
</dbReference>
<dbReference type="GeneID" id="107386148"/>
<dbReference type="GO" id="GO:0005737">
    <property type="term" value="C:cytoplasm"/>
    <property type="evidence" value="ECO:0007669"/>
    <property type="project" value="TreeGrafter"/>
</dbReference>
<organism evidence="4 5">
    <name type="scientific">Nothobranchius furzeri</name>
    <name type="common">Turquoise killifish</name>
    <dbReference type="NCBI Taxonomy" id="105023"/>
    <lineage>
        <taxon>Eukaryota</taxon>
        <taxon>Metazoa</taxon>
        <taxon>Chordata</taxon>
        <taxon>Craniata</taxon>
        <taxon>Vertebrata</taxon>
        <taxon>Euteleostomi</taxon>
        <taxon>Actinopterygii</taxon>
        <taxon>Neopterygii</taxon>
        <taxon>Teleostei</taxon>
        <taxon>Neoteleostei</taxon>
        <taxon>Acanthomorphata</taxon>
        <taxon>Ovalentaria</taxon>
        <taxon>Atherinomorphae</taxon>
        <taxon>Cyprinodontiformes</taxon>
        <taxon>Nothobranchiidae</taxon>
        <taxon>Nothobranchius</taxon>
    </lineage>
</organism>
<dbReference type="InterPro" id="IPR003591">
    <property type="entry name" value="Leu-rich_rpt_typical-subtyp"/>
</dbReference>
<keyword evidence="5" id="KW-1185">Reference proteome</keyword>
<dbReference type="AlphaFoldDB" id="A0A8C6KVU8"/>
<feature type="region of interest" description="Disordered" evidence="3">
    <location>
        <begin position="1"/>
        <end position="21"/>
    </location>
</feature>
<feature type="region of interest" description="Disordered" evidence="3">
    <location>
        <begin position="372"/>
        <end position="403"/>
    </location>
</feature>
<evidence type="ECO:0000313" key="5">
    <source>
        <dbReference type="Proteomes" id="UP000694548"/>
    </source>
</evidence>
<dbReference type="GeneTree" id="ENSGT00940000154960"/>
<sequence length="433" mass="50769">MLGHTHTHTHTAGKNRMLGHTHTQSGRRCVCFSVSKQAGESRKLTAEMGPERKVDVPVYDLSLIKGIWEVRVKKYRQKQKKEQERVEKSALARIDQEWQYRIYCKTLKPTEKHQLHQYLERSTQPHTSTHNTLLLTGDQQQEENDLDHKNLIFRLDGDRWMDFPRELQWMTYLREWHIWGTRIRQLPDFLVLFTQLTVLEIAKNAITDLPPEIGKLAELRRLNVSYNRLSRVPPELGSCEKLERLDLAGNHNLSELPFELSSLKQLVHLDISENRFISIPICTLRMTSLQLLDLSNNQLTDLPQDMDRLEQLVTLFIHRNNLSYLPLCLANISTLKVIVVSGDELTCLPTKLCNSPDIKLIRLFDNTASEKRKKKKEEEKKKREKEKQRRWKEQKEEVKDSREKEFIEVYIGSLKDRDTVPFSTTKVSISCLL</sequence>
<name>A0A8C6KVU8_NOTFU</name>
<evidence type="ECO:0000256" key="3">
    <source>
        <dbReference type="SAM" id="MobiDB-lite"/>
    </source>
</evidence>
<accession>A0A8C6KVU8</accession>
<proteinExistence type="predicted"/>
<keyword evidence="1" id="KW-0433">Leucine-rich repeat</keyword>
<dbReference type="InterPro" id="IPR050216">
    <property type="entry name" value="LRR_domain-containing"/>
</dbReference>
<evidence type="ECO:0000256" key="1">
    <source>
        <dbReference type="ARBA" id="ARBA00022614"/>
    </source>
</evidence>
<reference evidence="4" key="2">
    <citation type="submission" date="2025-08" db="UniProtKB">
        <authorList>
            <consortium name="Ensembl"/>
        </authorList>
    </citation>
    <scope>IDENTIFICATION</scope>
</reference>
<evidence type="ECO:0000313" key="4">
    <source>
        <dbReference type="Ensembl" id="ENSNFUP00015010904.1"/>
    </source>
</evidence>
<dbReference type="RefSeq" id="XP_015815840.2">
    <property type="nucleotide sequence ID" value="XM_015960354.3"/>
</dbReference>
<dbReference type="PROSITE" id="PS51450">
    <property type="entry name" value="LRR"/>
    <property type="match status" value="1"/>
</dbReference>
<feature type="compositionally biased region" description="Basic residues" evidence="3">
    <location>
        <begin position="1"/>
        <end position="19"/>
    </location>
</feature>
<dbReference type="Pfam" id="PF13855">
    <property type="entry name" value="LRR_8"/>
    <property type="match status" value="2"/>
</dbReference>
<evidence type="ECO:0000256" key="2">
    <source>
        <dbReference type="ARBA" id="ARBA00022737"/>
    </source>
</evidence>
<dbReference type="Ensembl" id="ENSNFUT00015011451.1">
    <property type="protein sequence ID" value="ENSNFUP00015010904.1"/>
    <property type="gene ID" value="ENSNFUG00015005383.1"/>
</dbReference>
<gene>
    <name evidence="4" type="primary">lrrc2</name>
</gene>
<dbReference type="PANTHER" id="PTHR48051">
    <property type="match status" value="1"/>
</dbReference>
<dbReference type="InterPro" id="IPR001611">
    <property type="entry name" value="Leu-rich_rpt"/>
</dbReference>
<dbReference type="KEGG" id="nfu:107386148"/>
<reference evidence="4" key="1">
    <citation type="submission" date="2014-08" db="EMBL/GenBank/DDBJ databases">
        <authorList>
            <person name="Senf B."/>
            <person name="Petzold A."/>
            <person name="Downie B.R."/>
            <person name="Koch P."/>
            <person name="Platzer M."/>
        </authorList>
    </citation>
    <scope>NUCLEOTIDE SEQUENCE [LARGE SCALE GENOMIC DNA]</scope>
    <source>
        <strain evidence="4">GRZ</strain>
    </source>
</reference>
<dbReference type="SUPFAM" id="SSF52058">
    <property type="entry name" value="L domain-like"/>
    <property type="match status" value="1"/>
</dbReference>
<evidence type="ECO:0008006" key="6">
    <source>
        <dbReference type="Google" id="ProtNLM"/>
    </source>
</evidence>
<keyword evidence="2" id="KW-0677">Repeat</keyword>
<dbReference type="CTD" id="79442"/>
<dbReference type="Proteomes" id="UP000694548">
    <property type="component" value="Chromosome sgr11"/>
</dbReference>
<feature type="compositionally biased region" description="Basic and acidic residues" evidence="3">
    <location>
        <begin position="376"/>
        <end position="403"/>
    </location>
</feature>
<reference evidence="4" key="3">
    <citation type="submission" date="2025-09" db="UniProtKB">
        <authorList>
            <consortium name="Ensembl"/>
        </authorList>
    </citation>
    <scope>IDENTIFICATION</scope>
</reference>
<dbReference type="PANTHER" id="PTHR48051:SF1">
    <property type="entry name" value="RAS SUPPRESSOR PROTEIN 1"/>
    <property type="match status" value="1"/>
</dbReference>
<dbReference type="FunFam" id="3.80.10.10:FF:000041">
    <property type="entry name" value="LRR receptor-like serine/threonine-protein kinase ERECTA"/>
    <property type="match status" value="1"/>
</dbReference>
<dbReference type="SMART" id="SM00369">
    <property type="entry name" value="LRR_TYP"/>
    <property type="match status" value="5"/>
</dbReference>
<dbReference type="InterPro" id="IPR032675">
    <property type="entry name" value="LRR_dom_sf"/>
</dbReference>
<protein>
    <recommendedName>
        <fullName evidence="6">Leucine rich repeat containing 2</fullName>
    </recommendedName>
</protein>